<dbReference type="OrthoDB" id="6372687at2759"/>
<evidence type="ECO:0008006" key="4">
    <source>
        <dbReference type="Google" id="ProtNLM"/>
    </source>
</evidence>
<organism evidence="2 3">
    <name type="scientific">Varroa destructor</name>
    <name type="common">Honeybee mite</name>
    <dbReference type="NCBI Taxonomy" id="109461"/>
    <lineage>
        <taxon>Eukaryota</taxon>
        <taxon>Metazoa</taxon>
        <taxon>Ecdysozoa</taxon>
        <taxon>Arthropoda</taxon>
        <taxon>Chelicerata</taxon>
        <taxon>Arachnida</taxon>
        <taxon>Acari</taxon>
        <taxon>Parasitiformes</taxon>
        <taxon>Mesostigmata</taxon>
        <taxon>Gamasina</taxon>
        <taxon>Dermanyssoidea</taxon>
        <taxon>Varroidae</taxon>
        <taxon>Varroa</taxon>
    </lineage>
</organism>
<dbReference type="AlphaFoldDB" id="A0A7M7JGC9"/>
<keyword evidence="3" id="KW-1185">Reference proteome</keyword>
<feature type="signal peptide" evidence="1">
    <location>
        <begin position="1"/>
        <end position="43"/>
    </location>
</feature>
<evidence type="ECO:0000313" key="2">
    <source>
        <dbReference type="EnsemblMetazoa" id="XP_022651664"/>
    </source>
</evidence>
<dbReference type="EnsemblMetazoa" id="XM_022795929">
    <property type="protein sequence ID" value="XP_022651664"/>
    <property type="gene ID" value="LOC111246399"/>
</dbReference>
<keyword evidence="1" id="KW-0732">Signal</keyword>
<name>A0A7M7JGC9_VARDE</name>
<evidence type="ECO:0000256" key="1">
    <source>
        <dbReference type="SAM" id="SignalP"/>
    </source>
</evidence>
<dbReference type="GeneID" id="111246399"/>
<protein>
    <recommendedName>
        <fullName evidence="4">EGF-like domain-containing protein</fullName>
    </recommendedName>
</protein>
<dbReference type="Proteomes" id="UP000594260">
    <property type="component" value="Unplaced"/>
</dbReference>
<proteinExistence type="predicted"/>
<accession>A0A7M7JGC9</accession>
<dbReference type="InParanoid" id="A0A7M7JGC9"/>
<dbReference type="RefSeq" id="XP_022651664.1">
    <property type="nucleotide sequence ID" value="XM_022795929.1"/>
</dbReference>
<feature type="chain" id="PRO_5029560269" description="EGF-like domain-containing protein" evidence="1">
    <location>
        <begin position="44"/>
        <end position="163"/>
    </location>
</feature>
<evidence type="ECO:0000313" key="3">
    <source>
        <dbReference type="Proteomes" id="UP000594260"/>
    </source>
</evidence>
<sequence length="163" mass="18278">MNGSQRVKMITELGFDGTKKSRMILTLSFLLLFLITMVPGVNATEGDPPLRPAIEETAEIFQTQNDNHQEGNLRQEVQENVKTCTRTFKNCDPSKTNCILETPCRHGSCNELGYCVCEPCWDGESCDDLLDTWAPSFESREASVVVTNPWDDQPIYTAVAPDR</sequence>
<dbReference type="KEGG" id="vde:111246399"/>
<reference evidence="2" key="1">
    <citation type="submission" date="2021-01" db="UniProtKB">
        <authorList>
            <consortium name="EnsemblMetazoa"/>
        </authorList>
    </citation>
    <scope>IDENTIFICATION</scope>
</reference>